<dbReference type="AlphaFoldDB" id="A0A5A7NX42"/>
<keyword evidence="1" id="KW-0371">Homeobox</keyword>
<name>A0A5A7NX42_STRAF</name>
<comment type="caution">
    <text evidence="1">The sequence shown here is derived from an EMBL/GenBank/DDBJ whole genome shotgun (WGS) entry which is preliminary data.</text>
</comment>
<keyword evidence="1" id="KW-0238">DNA-binding</keyword>
<sequence length="102" mass="11499">MIIECENAVEIEHSPEIVFRSEKIRAGYNNITIYGKRTPVERQTNLPYEKSDSDFRETSELALITIDWVGSSVSAGFVKLSQRGVFVSFPHTTKFPASVMEA</sequence>
<dbReference type="EMBL" id="BKCP01000001">
    <property type="protein sequence ID" value="GER25053.1"/>
    <property type="molecule type" value="Genomic_DNA"/>
</dbReference>
<evidence type="ECO:0000313" key="2">
    <source>
        <dbReference type="Proteomes" id="UP000325081"/>
    </source>
</evidence>
<organism evidence="1 2">
    <name type="scientific">Striga asiatica</name>
    <name type="common">Asiatic witchweed</name>
    <name type="synonym">Buchnera asiatica</name>
    <dbReference type="NCBI Taxonomy" id="4170"/>
    <lineage>
        <taxon>Eukaryota</taxon>
        <taxon>Viridiplantae</taxon>
        <taxon>Streptophyta</taxon>
        <taxon>Embryophyta</taxon>
        <taxon>Tracheophyta</taxon>
        <taxon>Spermatophyta</taxon>
        <taxon>Magnoliopsida</taxon>
        <taxon>eudicotyledons</taxon>
        <taxon>Gunneridae</taxon>
        <taxon>Pentapetalae</taxon>
        <taxon>asterids</taxon>
        <taxon>lamiids</taxon>
        <taxon>Lamiales</taxon>
        <taxon>Orobanchaceae</taxon>
        <taxon>Buchnereae</taxon>
        <taxon>Striga</taxon>
    </lineage>
</organism>
<accession>A0A5A7NX42</accession>
<gene>
    <name evidence="1" type="ORF">STAS_00605</name>
</gene>
<proteinExistence type="predicted"/>
<dbReference type="Proteomes" id="UP000325081">
    <property type="component" value="Unassembled WGS sequence"/>
</dbReference>
<keyword evidence="2" id="KW-1185">Reference proteome</keyword>
<protein>
    <submittedName>
        <fullName evidence="1">Homeodomain-like superfamily protein</fullName>
    </submittedName>
</protein>
<evidence type="ECO:0000313" key="1">
    <source>
        <dbReference type="EMBL" id="GER25053.1"/>
    </source>
</evidence>
<reference evidence="2" key="1">
    <citation type="journal article" date="2019" name="Curr. Biol.">
        <title>Genome Sequence of Striga asiatica Provides Insight into the Evolution of Plant Parasitism.</title>
        <authorList>
            <person name="Yoshida S."/>
            <person name="Kim S."/>
            <person name="Wafula E.K."/>
            <person name="Tanskanen J."/>
            <person name="Kim Y.M."/>
            <person name="Honaas L."/>
            <person name="Yang Z."/>
            <person name="Spallek T."/>
            <person name="Conn C.E."/>
            <person name="Ichihashi Y."/>
            <person name="Cheong K."/>
            <person name="Cui S."/>
            <person name="Der J.P."/>
            <person name="Gundlach H."/>
            <person name="Jiao Y."/>
            <person name="Hori C."/>
            <person name="Ishida J.K."/>
            <person name="Kasahara H."/>
            <person name="Kiba T."/>
            <person name="Kim M.S."/>
            <person name="Koo N."/>
            <person name="Laohavisit A."/>
            <person name="Lee Y.H."/>
            <person name="Lumba S."/>
            <person name="McCourt P."/>
            <person name="Mortimer J.C."/>
            <person name="Mutuku J.M."/>
            <person name="Nomura T."/>
            <person name="Sasaki-Sekimoto Y."/>
            <person name="Seto Y."/>
            <person name="Wang Y."/>
            <person name="Wakatake T."/>
            <person name="Sakakibara H."/>
            <person name="Demura T."/>
            <person name="Yamaguchi S."/>
            <person name="Yoneyama K."/>
            <person name="Manabe R.I."/>
            <person name="Nelson D.C."/>
            <person name="Schulman A.H."/>
            <person name="Timko M.P."/>
            <person name="dePamphilis C.W."/>
            <person name="Choi D."/>
            <person name="Shirasu K."/>
        </authorList>
    </citation>
    <scope>NUCLEOTIDE SEQUENCE [LARGE SCALE GENOMIC DNA]</scope>
    <source>
        <strain evidence="2">cv. UVA1</strain>
    </source>
</reference>
<dbReference type="GO" id="GO:0003677">
    <property type="term" value="F:DNA binding"/>
    <property type="evidence" value="ECO:0007669"/>
    <property type="project" value="UniProtKB-KW"/>
</dbReference>